<comment type="cofactor">
    <cofactor evidence="1">
        <name>Zn(2+)</name>
        <dbReference type="ChEBI" id="CHEBI:29105"/>
    </cofactor>
</comment>
<dbReference type="CDD" id="cd07729">
    <property type="entry name" value="AHL_lactonase_MBL-fold"/>
    <property type="match status" value="1"/>
</dbReference>
<evidence type="ECO:0000256" key="2">
    <source>
        <dbReference type="ARBA" id="ARBA00007749"/>
    </source>
</evidence>
<dbReference type="InterPro" id="IPR051013">
    <property type="entry name" value="MBL_superfamily_lactonases"/>
</dbReference>
<dbReference type="InterPro" id="IPR001279">
    <property type="entry name" value="Metallo-B-lactamas"/>
</dbReference>
<evidence type="ECO:0000256" key="1">
    <source>
        <dbReference type="ARBA" id="ARBA00001947"/>
    </source>
</evidence>
<dbReference type="Proteomes" id="UP001279553">
    <property type="component" value="Unassembled WGS sequence"/>
</dbReference>
<feature type="domain" description="Metallo-beta-lactamase" evidence="6">
    <location>
        <begin position="35"/>
        <end position="242"/>
    </location>
</feature>
<dbReference type="InterPro" id="IPR036866">
    <property type="entry name" value="RibonucZ/Hydroxyglut_hydro"/>
</dbReference>
<dbReference type="GO" id="GO:0016787">
    <property type="term" value="F:hydrolase activity"/>
    <property type="evidence" value="ECO:0007669"/>
    <property type="project" value="UniProtKB-KW"/>
</dbReference>
<dbReference type="PANTHER" id="PTHR42978:SF2">
    <property type="entry name" value="102 KBASES UNSTABLE REGION: FROM 1 TO 119443"/>
    <property type="match status" value="1"/>
</dbReference>
<keyword evidence="3" id="KW-0479">Metal-binding</keyword>
<evidence type="ECO:0000313" key="7">
    <source>
        <dbReference type="EMBL" id="MDX5932523.1"/>
    </source>
</evidence>
<comment type="similarity">
    <text evidence="2">Belongs to the metallo-beta-lactamase superfamily.</text>
</comment>
<gene>
    <name evidence="7" type="ORF">SIL87_17335</name>
</gene>
<dbReference type="PANTHER" id="PTHR42978">
    <property type="entry name" value="QUORUM-QUENCHING LACTONASE YTNP-RELATED-RELATED"/>
    <property type="match status" value="1"/>
</dbReference>
<keyword evidence="5" id="KW-0862">Zinc</keyword>
<dbReference type="Gene3D" id="3.60.15.10">
    <property type="entry name" value="Ribonuclease Z/Hydroxyacylglutathione hydrolase-like"/>
    <property type="match status" value="1"/>
</dbReference>
<evidence type="ECO:0000256" key="3">
    <source>
        <dbReference type="ARBA" id="ARBA00022723"/>
    </source>
</evidence>
<dbReference type="SUPFAM" id="SSF56281">
    <property type="entry name" value="Metallo-hydrolase/oxidoreductase"/>
    <property type="match status" value="1"/>
</dbReference>
<protein>
    <submittedName>
        <fullName evidence="7">N-acyl homoserine lactonase family protein</fullName>
    </submittedName>
</protein>
<reference evidence="7 8" key="1">
    <citation type="submission" date="2023-11" db="EMBL/GenBank/DDBJ databases">
        <title>MicrobeMod: A computational toolkit for identifying prokaryotic methylation and restriction-modification with nanopore sequencing.</title>
        <authorList>
            <person name="Crits-Christoph A."/>
            <person name="Kang S.C."/>
            <person name="Lee H."/>
            <person name="Ostrov N."/>
        </authorList>
    </citation>
    <scope>NUCLEOTIDE SEQUENCE [LARGE SCALE GENOMIC DNA]</scope>
    <source>
        <strain evidence="7 8">DSMZ 700</strain>
    </source>
</reference>
<dbReference type="RefSeq" id="WP_319615378.1">
    <property type="nucleotide sequence ID" value="NZ_JAWXYB010000018.1"/>
</dbReference>
<dbReference type="EMBL" id="JAWXYB010000018">
    <property type="protein sequence ID" value="MDX5932523.1"/>
    <property type="molecule type" value="Genomic_DNA"/>
</dbReference>
<keyword evidence="8" id="KW-1185">Reference proteome</keyword>
<organism evidence="7 8">
    <name type="scientific">Acidiphilium acidophilum</name>
    <name type="common">Thiobacillus acidophilus</name>
    <dbReference type="NCBI Taxonomy" id="76588"/>
    <lineage>
        <taxon>Bacteria</taxon>
        <taxon>Pseudomonadati</taxon>
        <taxon>Pseudomonadota</taxon>
        <taxon>Alphaproteobacteria</taxon>
        <taxon>Acetobacterales</taxon>
        <taxon>Acidocellaceae</taxon>
        <taxon>Acidiphilium</taxon>
    </lineage>
</organism>
<dbReference type="SMART" id="SM00849">
    <property type="entry name" value="Lactamase_B"/>
    <property type="match status" value="1"/>
</dbReference>
<accession>A0AAW9DW65</accession>
<sequence>MTAVRKFWPLLTGTYTYDKSISTRNRGMGIAIEAPILAYLIETTQGRILYDVGCDYRKIDDPALRARYYGDLPFPPPDMPADHRLPARLRTLGLDPRDIDLVFLGHLHFDHVGGLHDFAHADIHVHEAERLAAGEPGARGYFPDDFAADYRWHLQRGEYDLTPGVTAIESPGHTAGHMSMLIELPRGAPILLCGDAADLIENLEDEIAPGLCYRDDETAALASLRALKSRACSCGAHLWPNHDIGFFRTQDRFPQWLD</sequence>
<proteinExistence type="inferred from homology"/>
<evidence type="ECO:0000313" key="8">
    <source>
        <dbReference type="Proteomes" id="UP001279553"/>
    </source>
</evidence>
<dbReference type="Pfam" id="PF00753">
    <property type="entry name" value="Lactamase_B"/>
    <property type="match status" value="1"/>
</dbReference>
<dbReference type="GO" id="GO:0046872">
    <property type="term" value="F:metal ion binding"/>
    <property type="evidence" value="ECO:0007669"/>
    <property type="project" value="UniProtKB-KW"/>
</dbReference>
<evidence type="ECO:0000259" key="6">
    <source>
        <dbReference type="SMART" id="SM00849"/>
    </source>
</evidence>
<name>A0AAW9DW65_ACIAO</name>
<comment type="caution">
    <text evidence="7">The sequence shown here is derived from an EMBL/GenBank/DDBJ whole genome shotgun (WGS) entry which is preliminary data.</text>
</comment>
<evidence type="ECO:0000256" key="5">
    <source>
        <dbReference type="ARBA" id="ARBA00022833"/>
    </source>
</evidence>
<keyword evidence="4" id="KW-0378">Hydrolase</keyword>
<evidence type="ECO:0000256" key="4">
    <source>
        <dbReference type="ARBA" id="ARBA00022801"/>
    </source>
</evidence>
<dbReference type="AlphaFoldDB" id="A0AAW9DW65"/>